<evidence type="ECO:0000313" key="5">
    <source>
        <dbReference type="Proteomes" id="UP000042958"/>
    </source>
</evidence>
<evidence type="ECO:0000259" key="2">
    <source>
        <dbReference type="Pfam" id="PF08501"/>
    </source>
</evidence>
<feature type="domain" description="SDH C-terminal" evidence="3">
    <location>
        <begin position="252"/>
        <end position="281"/>
    </location>
</feature>
<dbReference type="PANTHER" id="PTHR21089">
    <property type="entry name" value="SHIKIMATE DEHYDROGENASE"/>
    <property type="match status" value="1"/>
</dbReference>
<dbReference type="SUPFAM" id="SSF51735">
    <property type="entry name" value="NAD(P)-binding Rossmann-fold domains"/>
    <property type="match status" value="1"/>
</dbReference>
<dbReference type="InterPro" id="IPR006151">
    <property type="entry name" value="Shikm_DH/Glu-tRNA_Rdtase"/>
</dbReference>
<dbReference type="GO" id="GO:0004764">
    <property type="term" value="F:shikimate 3-dehydrogenase (NADP+) activity"/>
    <property type="evidence" value="ECO:0007669"/>
    <property type="project" value="InterPro"/>
</dbReference>
<sequence length="298" mass="32636">MTQSASPSGHAVAPKNFHIFGSGISFSISPTIHNAGFMHYDLPYKYDVRESSNIDGVARFISDKQFSGASVTMPHKLQVHKFCTEQTDTARLIGAINTLVVKGDGNGRRIIGDNTDWSGLHRIIADYATRTGQRSNIGLVIGAGGASRAALYAMHKAGIRSIYLVNRTLATAEKVRHDFKAVFDIIVVPSLEELPQHPDVIVGTVPAETTTEDQFSALFGERGLCIDMSYKPRQTPLLSVAQRNEGWYTVTGVEVLLAQAYDQFYLWTGCEPPKEKMVEAVAQHERERARGGTKGGLL</sequence>
<dbReference type="InterPro" id="IPR036291">
    <property type="entry name" value="NAD(P)-bd_dom_sf"/>
</dbReference>
<organism evidence="4 5">
    <name type="scientific">Penicillium brasilianum</name>
    <dbReference type="NCBI Taxonomy" id="104259"/>
    <lineage>
        <taxon>Eukaryota</taxon>
        <taxon>Fungi</taxon>
        <taxon>Dikarya</taxon>
        <taxon>Ascomycota</taxon>
        <taxon>Pezizomycotina</taxon>
        <taxon>Eurotiomycetes</taxon>
        <taxon>Eurotiomycetidae</taxon>
        <taxon>Eurotiales</taxon>
        <taxon>Aspergillaceae</taxon>
        <taxon>Penicillium</taxon>
    </lineage>
</organism>
<keyword evidence="5" id="KW-1185">Reference proteome</keyword>
<name>A0A0F7TFH4_PENBI</name>
<dbReference type="Gene3D" id="3.40.50.10860">
    <property type="entry name" value="Leucine Dehydrogenase, chain A, domain 1"/>
    <property type="match status" value="1"/>
</dbReference>
<dbReference type="NCBIfam" id="TIGR01809">
    <property type="entry name" value="Shik-DH-AROM"/>
    <property type="match status" value="1"/>
</dbReference>
<dbReference type="GO" id="GO:0019632">
    <property type="term" value="P:shikimate metabolic process"/>
    <property type="evidence" value="ECO:0007669"/>
    <property type="project" value="TreeGrafter"/>
</dbReference>
<protein>
    <submittedName>
        <fullName evidence="4">Putative Shikimate / quinate 5-dehydrogenase, protein</fullName>
    </submittedName>
</protein>
<dbReference type="Pfam" id="PF18317">
    <property type="entry name" value="SDH_C"/>
    <property type="match status" value="1"/>
</dbReference>
<evidence type="ECO:0000259" key="1">
    <source>
        <dbReference type="Pfam" id="PF01488"/>
    </source>
</evidence>
<dbReference type="AlphaFoldDB" id="A0A0F7TFH4"/>
<accession>A0A0F7TFH4</accession>
<dbReference type="InterPro" id="IPR022893">
    <property type="entry name" value="Shikimate_DH_fam"/>
</dbReference>
<dbReference type="Pfam" id="PF01488">
    <property type="entry name" value="Shikimate_DH"/>
    <property type="match status" value="1"/>
</dbReference>
<dbReference type="SUPFAM" id="SSF53223">
    <property type="entry name" value="Aminoacid dehydrogenase-like, N-terminal domain"/>
    <property type="match status" value="1"/>
</dbReference>
<feature type="domain" description="Shikimate dehydrogenase substrate binding N-terminal" evidence="2">
    <location>
        <begin position="19"/>
        <end position="99"/>
    </location>
</feature>
<dbReference type="InterPro" id="IPR013708">
    <property type="entry name" value="Shikimate_DH-bd_N"/>
</dbReference>
<dbReference type="CDD" id="cd01065">
    <property type="entry name" value="NAD_bind_Shikimate_DH"/>
    <property type="match status" value="1"/>
</dbReference>
<dbReference type="InterPro" id="IPR010110">
    <property type="entry name" value="Shikimate_DH_AroM-type"/>
</dbReference>
<dbReference type="GO" id="GO:0009423">
    <property type="term" value="P:chorismate biosynthetic process"/>
    <property type="evidence" value="ECO:0007669"/>
    <property type="project" value="UniProtKB-UniPathway"/>
</dbReference>
<dbReference type="Gene3D" id="3.40.50.720">
    <property type="entry name" value="NAD(P)-binding Rossmann-like Domain"/>
    <property type="match status" value="1"/>
</dbReference>
<dbReference type="GO" id="GO:0005737">
    <property type="term" value="C:cytoplasm"/>
    <property type="evidence" value="ECO:0007669"/>
    <property type="project" value="InterPro"/>
</dbReference>
<dbReference type="Pfam" id="PF08501">
    <property type="entry name" value="Shikimate_dh_N"/>
    <property type="match status" value="1"/>
</dbReference>
<dbReference type="EMBL" id="CDHK01000001">
    <property type="protein sequence ID" value="CEJ53738.1"/>
    <property type="molecule type" value="Genomic_DNA"/>
</dbReference>
<reference evidence="5" key="1">
    <citation type="journal article" date="2015" name="Genome Announc.">
        <title>Draft genome sequence of the fungus Penicillium brasilianum MG11.</title>
        <authorList>
            <person name="Horn F."/>
            <person name="Linde J."/>
            <person name="Mattern D.J."/>
            <person name="Walther G."/>
            <person name="Guthke R."/>
            <person name="Brakhage A.A."/>
            <person name="Valiante V."/>
        </authorList>
    </citation>
    <scope>NUCLEOTIDE SEQUENCE [LARGE SCALE GENOMIC DNA]</scope>
    <source>
        <strain evidence="5">MG11</strain>
    </source>
</reference>
<dbReference type="STRING" id="104259.A0A0F7TFH4"/>
<gene>
    <name evidence="4" type="ORF">PMG11_00082</name>
</gene>
<dbReference type="UniPathway" id="UPA00053">
    <property type="reaction ID" value="UER00087"/>
</dbReference>
<dbReference type="InterPro" id="IPR041121">
    <property type="entry name" value="SDH_C"/>
</dbReference>
<dbReference type="PANTHER" id="PTHR21089:SF26">
    <property type="entry name" value="AROM POLYPEPTIDE, PUTATIVE-RELATED"/>
    <property type="match status" value="1"/>
</dbReference>
<proteinExistence type="predicted"/>
<evidence type="ECO:0000259" key="3">
    <source>
        <dbReference type="Pfam" id="PF18317"/>
    </source>
</evidence>
<dbReference type="Proteomes" id="UP000042958">
    <property type="component" value="Unassembled WGS sequence"/>
</dbReference>
<feature type="domain" description="Quinate/shikimate 5-dehydrogenase/glutamyl-tRNA reductase" evidence="1">
    <location>
        <begin position="139"/>
        <end position="210"/>
    </location>
</feature>
<dbReference type="InterPro" id="IPR046346">
    <property type="entry name" value="Aminoacid_DH-like_N_sf"/>
</dbReference>
<dbReference type="OrthoDB" id="204377at2759"/>
<evidence type="ECO:0000313" key="4">
    <source>
        <dbReference type="EMBL" id="CEJ53738.1"/>
    </source>
</evidence>